<dbReference type="Gene3D" id="3.30.70.3460">
    <property type="match status" value="2"/>
</dbReference>
<dbReference type="EC" id="4.1.1.111" evidence="4"/>
<sequence>MNAPLQHAVSLTDLQQRIINQLQGEFPLHPRPYAEAAQRVGCDEATLLQQLRQLLRDGVLTRFGPLFQVERMGGAFVLAALKVPEADYARVSALVNALPAVAHNYRREHALNMWFVLATAQPQGIATAIAQIEQDTGLAVHAFPKLREYYVGMQFAVGGQAPVGQRPGNTPLRDVILDAQDHQLVKRSQGGLALQPHPYAELAAALGCSEDAVLQRLQRMLESGVVRRIGAVPNHYAIGYRANGMVVFDVADVQVDTLGEQVGQQAFVSHCYRRPRHLPDWPYNLFAMCHGADHAAVEQQARQLRSLLGAACTQHAVLFSSRILKKSGLRL</sequence>
<dbReference type="PANTHER" id="PTHR43413">
    <property type="entry name" value="TRANSCRIPTIONAL REGULATOR, ASNC FAMILY"/>
    <property type="match status" value="1"/>
</dbReference>
<dbReference type="EMBL" id="JABAIM010000001">
    <property type="protein sequence ID" value="NLR75199.1"/>
    <property type="molecule type" value="Genomic_DNA"/>
</dbReference>
<dbReference type="AlphaFoldDB" id="A0A847SCZ1"/>
<dbReference type="Pfam" id="PF17805">
    <property type="entry name" value="AsnC_trans_reg2"/>
    <property type="match status" value="2"/>
</dbReference>
<dbReference type="InterPro" id="IPR036390">
    <property type="entry name" value="WH_DNA-bd_sf"/>
</dbReference>
<keyword evidence="1" id="KW-0456">Lyase</keyword>
<name>A0A847SCZ1_9NEIS</name>
<evidence type="ECO:0000313" key="9">
    <source>
        <dbReference type="Proteomes" id="UP000587991"/>
    </source>
</evidence>
<dbReference type="InterPro" id="IPR036388">
    <property type="entry name" value="WH-like_DNA-bd_sf"/>
</dbReference>
<reference evidence="8 9" key="1">
    <citation type="submission" date="2020-04" db="EMBL/GenBank/DDBJ databases">
        <title>Draft genome of Leeia sp. IMCC25680.</title>
        <authorList>
            <person name="Song J."/>
            <person name="Cho J.-C."/>
        </authorList>
    </citation>
    <scope>NUCLEOTIDE SEQUENCE [LARGE SCALE GENOMIC DNA]</scope>
    <source>
        <strain evidence="8 9">IMCC25680</strain>
    </source>
</reference>
<evidence type="ECO:0000256" key="2">
    <source>
        <dbReference type="ARBA" id="ARBA00023444"/>
    </source>
</evidence>
<evidence type="ECO:0000259" key="7">
    <source>
        <dbReference type="Pfam" id="PF22451"/>
    </source>
</evidence>
<feature type="domain" description="Siroheme decarboxylase NirL-like HTH" evidence="7">
    <location>
        <begin position="16"/>
        <end position="60"/>
    </location>
</feature>
<evidence type="ECO:0000256" key="3">
    <source>
        <dbReference type="ARBA" id="ARBA00023457"/>
    </source>
</evidence>
<proteinExistence type="inferred from homology"/>
<feature type="domain" description="Siroheme decarboxylase NirL-like HTH" evidence="7">
    <location>
        <begin position="181"/>
        <end position="227"/>
    </location>
</feature>
<dbReference type="InterPro" id="IPR040523">
    <property type="entry name" value="AsnC_trans_reg2"/>
</dbReference>
<evidence type="ECO:0000259" key="6">
    <source>
        <dbReference type="Pfam" id="PF17805"/>
    </source>
</evidence>
<feature type="domain" description="Siroheme decarboxylase AsnC-like ligand binding" evidence="6">
    <location>
        <begin position="77"/>
        <end position="149"/>
    </location>
</feature>
<dbReference type="Proteomes" id="UP000587991">
    <property type="component" value="Unassembled WGS sequence"/>
</dbReference>
<dbReference type="Pfam" id="PF22451">
    <property type="entry name" value="NirdL-like_HTH"/>
    <property type="match status" value="2"/>
</dbReference>
<dbReference type="SUPFAM" id="SSF46785">
    <property type="entry name" value="Winged helix' DNA-binding domain"/>
    <property type="match status" value="1"/>
</dbReference>
<organism evidence="8 9">
    <name type="scientific">Leeia aquatica</name>
    <dbReference type="NCBI Taxonomy" id="2725557"/>
    <lineage>
        <taxon>Bacteria</taxon>
        <taxon>Pseudomonadati</taxon>
        <taxon>Pseudomonadota</taxon>
        <taxon>Betaproteobacteria</taxon>
        <taxon>Neisseriales</taxon>
        <taxon>Leeiaceae</taxon>
        <taxon>Leeia</taxon>
    </lineage>
</organism>
<evidence type="ECO:0000313" key="8">
    <source>
        <dbReference type="EMBL" id="NLR75199.1"/>
    </source>
</evidence>
<evidence type="ECO:0000256" key="5">
    <source>
        <dbReference type="ARBA" id="ARBA00048470"/>
    </source>
</evidence>
<feature type="domain" description="Siroheme decarboxylase AsnC-like ligand binding" evidence="6">
    <location>
        <begin position="238"/>
        <end position="325"/>
    </location>
</feature>
<dbReference type="Gene3D" id="1.10.10.10">
    <property type="entry name" value="Winged helix-like DNA-binding domain superfamily/Winged helix DNA-binding domain"/>
    <property type="match status" value="1"/>
</dbReference>
<comment type="similarity">
    <text evidence="3">Belongs to the Ahb/Nir family.</text>
</comment>
<evidence type="ECO:0000256" key="1">
    <source>
        <dbReference type="ARBA" id="ARBA00023239"/>
    </source>
</evidence>
<dbReference type="RefSeq" id="WP_168876746.1">
    <property type="nucleotide sequence ID" value="NZ_JABAIM010000001.1"/>
</dbReference>
<dbReference type="GO" id="GO:0016829">
    <property type="term" value="F:lyase activity"/>
    <property type="evidence" value="ECO:0007669"/>
    <property type="project" value="UniProtKB-KW"/>
</dbReference>
<evidence type="ECO:0000256" key="4">
    <source>
        <dbReference type="ARBA" id="ARBA00023471"/>
    </source>
</evidence>
<comment type="pathway">
    <text evidence="2">Porphyrin-containing compound metabolism.</text>
</comment>
<dbReference type="InterPro" id="IPR053953">
    <property type="entry name" value="NirdL-like_HTH"/>
</dbReference>
<accession>A0A847SCZ1</accession>
<dbReference type="InterPro" id="IPR050684">
    <property type="entry name" value="HTH-Siroheme_Decarb"/>
</dbReference>
<gene>
    <name evidence="8" type="ORF">HF682_08505</name>
</gene>
<comment type="caution">
    <text evidence="8">The sequence shown here is derived from an EMBL/GenBank/DDBJ whole genome shotgun (WGS) entry which is preliminary data.</text>
</comment>
<protein>
    <recommendedName>
        <fullName evidence="4">siroheme decarboxylase</fullName>
        <ecNumber evidence="4">4.1.1.111</ecNumber>
    </recommendedName>
</protein>
<keyword evidence="9" id="KW-1185">Reference proteome</keyword>
<comment type="catalytic activity">
    <reaction evidence="5">
        <text>siroheme + 2 H(+) = 12,18-didecarboxysiroheme + 2 CO2</text>
        <dbReference type="Rhea" id="RHEA:19093"/>
        <dbReference type="ChEBI" id="CHEBI:15378"/>
        <dbReference type="ChEBI" id="CHEBI:16526"/>
        <dbReference type="ChEBI" id="CHEBI:60052"/>
        <dbReference type="ChEBI" id="CHEBI:140497"/>
        <dbReference type="EC" id="4.1.1.111"/>
    </reaction>
</comment>
<dbReference type="PANTHER" id="PTHR43413:SF1">
    <property type="entry name" value="SIROHEME DECARBOXYLASE NIRL SUBUNIT"/>
    <property type="match status" value="1"/>
</dbReference>